<dbReference type="AlphaFoldDB" id="A0A0W0ZAC9"/>
<evidence type="ECO:0000256" key="1">
    <source>
        <dbReference type="SAM" id="MobiDB-lite"/>
    </source>
</evidence>
<evidence type="ECO:0000256" key="2">
    <source>
        <dbReference type="SAM" id="Phobius"/>
    </source>
</evidence>
<dbReference type="Proteomes" id="UP000054877">
    <property type="component" value="Unassembled WGS sequence"/>
</dbReference>
<evidence type="ECO:0000313" key="4">
    <source>
        <dbReference type="Proteomes" id="UP000054877"/>
    </source>
</evidence>
<accession>A0A0W0ZAC9</accession>
<proteinExistence type="predicted"/>
<evidence type="ECO:0008006" key="5">
    <source>
        <dbReference type="Google" id="ProtNLM"/>
    </source>
</evidence>
<sequence>MARTKVIVQGVITALLLPTGIFLSLVLSALFLALMALVSPVLVAGLAISGAAITSKKILDKLFPLDFNRPEPSPLKMVTVGAAGVLLGFGFMLLYLAPSTLLALAFFTVATCVIFPYMSVMIPYRGAKMIVDFFESTFFNSSKQSKRHDNPLSRNDYVSSKDKDDDKETFLKANDELRQPTTNQGKHHGSYAFGLLRRLSRRPSTTTIKNPKSEVHGYSHDFSTSTMP</sequence>
<reference evidence="3 4" key="1">
    <citation type="submission" date="2015-11" db="EMBL/GenBank/DDBJ databases">
        <title>Genomic analysis of 38 Legionella species identifies large and diverse effector repertoires.</title>
        <authorList>
            <person name="Burstein D."/>
            <person name="Amaro F."/>
            <person name="Zusman T."/>
            <person name="Lifshitz Z."/>
            <person name="Cohen O."/>
            <person name="Gilbert J.A."/>
            <person name="Pupko T."/>
            <person name="Shuman H.A."/>
            <person name="Segal G."/>
        </authorList>
    </citation>
    <scope>NUCLEOTIDE SEQUENCE [LARGE SCALE GENOMIC DNA]</scope>
    <source>
        <strain evidence="3 4">Mt.St.Helens-9</strain>
    </source>
</reference>
<feature type="transmembrane region" description="Helical" evidence="2">
    <location>
        <begin position="75"/>
        <end position="95"/>
    </location>
</feature>
<keyword evidence="2" id="KW-0812">Transmembrane</keyword>
<dbReference type="PATRIC" id="fig|452.5.peg.315"/>
<keyword evidence="4" id="KW-1185">Reference proteome</keyword>
<feature type="region of interest" description="Disordered" evidence="1">
    <location>
        <begin position="203"/>
        <end position="228"/>
    </location>
</feature>
<protein>
    <recommendedName>
        <fullName evidence="5">Transmembrane protein</fullName>
    </recommendedName>
</protein>
<name>A0A0W0ZAC9_LEGSP</name>
<feature type="transmembrane region" description="Helical" evidence="2">
    <location>
        <begin position="101"/>
        <end position="120"/>
    </location>
</feature>
<evidence type="ECO:0000313" key="3">
    <source>
        <dbReference type="EMBL" id="KTD65993.1"/>
    </source>
</evidence>
<feature type="region of interest" description="Disordered" evidence="1">
    <location>
        <begin position="143"/>
        <end position="166"/>
    </location>
</feature>
<gene>
    <name evidence="3" type="ORF">Lspi_0282</name>
</gene>
<dbReference type="EMBL" id="LNYX01000003">
    <property type="protein sequence ID" value="KTD65993.1"/>
    <property type="molecule type" value="Genomic_DNA"/>
</dbReference>
<organism evidence="3 4">
    <name type="scientific">Legionella spiritensis</name>
    <dbReference type="NCBI Taxonomy" id="452"/>
    <lineage>
        <taxon>Bacteria</taxon>
        <taxon>Pseudomonadati</taxon>
        <taxon>Pseudomonadota</taxon>
        <taxon>Gammaproteobacteria</taxon>
        <taxon>Legionellales</taxon>
        <taxon>Legionellaceae</taxon>
        <taxon>Legionella</taxon>
    </lineage>
</organism>
<dbReference type="RefSeq" id="WP_133141203.1">
    <property type="nucleotide sequence ID" value="NZ_CAAAII010000020.1"/>
</dbReference>
<comment type="caution">
    <text evidence="3">The sequence shown here is derived from an EMBL/GenBank/DDBJ whole genome shotgun (WGS) entry which is preliminary data.</text>
</comment>
<keyword evidence="2" id="KW-1133">Transmembrane helix</keyword>
<feature type="transmembrane region" description="Helical" evidence="2">
    <location>
        <begin position="7"/>
        <end position="27"/>
    </location>
</feature>
<feature type="transmembrane region" description="Helical" evidence="2">
    <location>
        <begin position="33"/>
        <end position="54"/>
    </location>
</feature>
<keyword evidence="2" id="KW-0472">Membrane</keyword>